<sequence length="184" mass="20939">MPIFAIPPILAGAAEAGALLAGLLAAKKAGEELRKSLSKENATSTTTTDNCEDCHNWKDYWHFTDDTTYYKILNSRAIRPNKDGKTYITDAPLSRAEVWNAVFLGYKHKAPFCKYYFHLKIRDDLYPMFEKDRSDGLNAYFYHGRIREGVQVKFLDSGLNTFELFDESAEGLEDPLWPKLDIGN</sequence>
<name>A0A165Y3T0_9HYPH</name>
<protein>
    <submittedName>
        <fullName evidence="1">Uncharacterized protein</fullName>
    </submittedName>
</protein>
<dbReference type="AlphaFoldDB" id="A0A165Y3T0"/>
<dbReference type="Proteomes" id="UP000076577">
    <property type="component" value="Unassembled WGS sequence"/>
</dbReference>
<gene>
    <name evidence="1" type="ORF">PsAD2_02597</name>
</gene>
<evidence type="ECO:0000313" key="2">
    <source>
        <dbReference type="Proteomes" id="UP000076577"/>
    </source>
</evidence>
<organism evidence="1 2">
    <name type="scientific">Pseudovibrio axinellae</name>
    <dbReference type="NCBI Taxonomy" id="989403"/>
    <lineage>
        <taxon>Bacteria</taxon>
        <taxon>Pseudomonadati</taxon>
        <taxon>Pseudomonadota</taxon>
        <taxon>Alphaproteobacteria</taxon>
        <taxon>Hyphomicrobiales</taxon>
        <taxon>Stappiaceae</taxon>
        <taxon>Pseudovibrio</taxon>
    </lineage>
</organism>
<accession>A0A165Y3T0</accession>
<dbReference type="PATRIC" id="fig|989403.3.peg.2777"/>
<dbReference type="STRING" id="989403.SAMN05421798_1308"/>
<comment type="caution">
    <text evidence="1">The sequence shown here is derived from an EMBL/GenBank/DDBJ whole genome shotgun (WGS) entry which is preliminary data.</text>
</comment>
<evidence type="ECO:0000313" key="1">
    <source>
        <dbReference type="EMBL" id="KZL18413.1"/>
    </source>
</evidence>
<reference evidence="1 2" key="1">
    <citation type="journal article" date="2016" name="Front. Microbiol.">
        <title>Comparative Genomic Analysis Reveals a Diverse Repertoire of Genes Involved in Prokaryote-Eukaryote Interactions within the Pseudovibrio Genus.</title>
        <authorList>
            <person name="Romano S."/>
            <person name="Fernandez-Guerra A."/>
            <person name="Reen F.J."/>
            <person name="Glockner F.O."/>
            <person name="Crowley S.P."/>
            <person name="O'Sullivan O."/>
            <person name="Cotter P.D."/>
            <person name="Adams C."/>
            <person name="Dobson A.D."/>
            <person name="O'Gara F."/>
        </authorList>
    </citation>
    <scope>NUCLEOTIDE SEQUENCE [LARGE SCALE GENOMIC DNA]</scope>
    <source>
        <strain evidence="1 2">Ad2</strain>
    </source>
</reference>
<proteinExistence type="predicted"/>
<dbReference type="RefSeq" id="WP_068006493.1">
    <property type="nucleotide sequence ID" value="NZ_FOFM01000030.1"/>
</dbReference>
<keyword evidence="2" id="KW-1185">Reference proteome</keyword>
<dbReference type="EMBL" id="LMCB01000021">
    <property type="protein sequence ID" value="KZL18413.1"/>
    <property type="molecule type" value="Genomic_DNA"/>
</dbReference>